<comment type="similarity">
    <text evidence="8">Belongs to the P-Pant transferase superfamily. AcpS family.</text>
</comment>
<dbReference type="InterPro" id="IPR008278">
    <property type="entry name" value="4-PPantetheinyl_Trfase_dom"/>
</dbReference>
<dbReference type="eggNOG" id="COG0736">
    <property type="taxonomic scope" value="Bacteria"/>
</dbReference>
<dbReference type="NCBIfam" id="TIGR00556">
    <property type="entry name" value="pantethn_trn"/>
    <property type="match status" value="1"/>
</dbReference>
<evidence type="ECO:0000256" key="3">
    <source>
        <dbReference type="ARBA" id="ARBA00022723"/>
    </source>
</evidence>
<comment type="catalytic activity">
    <reaction evidence="8">
        <text>apo-[ACP] + CoA = holo-[ACP] + adenosine 3',5'-bisphosphate + H(+)</text>
        <dbReference type="Rhea" id="RHEA:12068"/>
        <dbReference type="Rhea" id="RHEA-COMP:9685"/>
        <dbReference type="Rhea" id="RHEA-COMP:9690"/>
        <dbReference type="ChEBI" id="CHEBI:15378"/>
        <dbReference type="ChEBI" id="CHEBI:29999"/>
        <dbReference type="ChEBI" id="CHEBI:57287"/>
        <dbReference type="ChEBI" id="CHEBI:58343"/>
        <dbReference type="ChEBI" id="CHEBI:64479"/>
        <dbReference type="EC" id="2.7.8.7"/>
    </reaction>
</comment>
<evidence type="ECO:0000259" key="9">
    <source>
        <dbReference type="Pfam" id="PF01648"/>
    </source>
</evidence>
<dbReference type="EC" id="2.7.8.7" evidence="8"/>
<protein>
    <recommendedName>
        <fullName evidence="8">Holo-[acyl-carrier-protein] synthase</fullName>
        <shortName evidence="8">Holo-ACP synthase</shortName>
        <ecNumber evidence="8">2.7.8.7</ecNumber>
    </recommendedName>
    <alternativeName>
        <fullName evidence="8">4'-phosphopantetheinyl transferase AcpS</fullName>
    </alternativeName>
</protein>
<gene>
    <name evidence="8" type="primary">acpS</name>
    <name evidence="10" type="ORF">BAMA_04570</name>
</gene>
<dbReference type="STRING" id="574376.BAMA_04570"/>
<dbReference type="AlphaFoldDB" id="A0A073JWD1"/>
<dbReference type="InterPro" id="IPR004568">
    <property type="entry name" value="Ppantetheine-prot_Trfase_dom"/>
</dbReference>
<evidence type="ECO:0000256" key="7">
    <source>
        <dbReference type="ARBA" id="ARBA00023160"/>
    </source>
</evidence>
<keyword evidence="11" id="KW-1185">Reference proteome</keyword>
<evidence type="ECO:0000256" key="5">
    <source>
        <dbReference type="ARBA" id="ARBA00022842"/>
    </source>
</evidence>
<dbReference type="InterPro" id="IPR037143">
    <property type="entry name" value="4-PPantetheinyl_Trfase_dom_sf"/>
</dbReference>
<dbReference type="SUPFAM" id="SSF56214">
    <property type="entry name" value="4'-phosphopantetheinyl transferase"/>
    <property type="match status" value="1"/>
</dbReference>
<evidence type="ECO:0000256" key="8">
    <source>
        <dbReference type="HAMAP-Rule" id="MF_00101"/>
    </source>
</evidence>
<keyword evidence="7 8" id="KW-0275">Fatty acid biosynthesis</keyword>
<comment type="caution">
    <text evidence="10">The sequence shown here is derived from an EMBL/GenBank/DDBJ whole genome shotgun (WGS) entry which is preliminary data.</text>
</comment>
<evidence type="ECO:0000313" key="11">
    <source>
        <dbReference type="Proteomes" id="UP000027822"/>
    </source>
</evidence>
<evidence type="ECO:0000256" key="1">
    <source>
        <dbReference type="ARBA" id="ARBA00022516"/>
    </source>
</evidence>
<keyword evidence="8" id="KW-0963">Cytoplasm</keyword>
<name>A0A073JWD1_9BACI</name>
<comment type="cofactor">
    <cofactor evidence="8">
        <name>Mg(2+)</name>
        <dbReference type="ChEBI" id="CHEBI:18420"/>
    </cofactor>
</comment>
<dbReference type="Gene3D" id="3.90.470.20">
    <property type="entry name" value="4'-phosphopantetheinyl transferase domain"/>
    <property type="match status" value="1"/>
</dbReference>
<sequence length="123" mass="13721">MGIDIQSINEIESSIEKHGLKFLNKIFTSEEIAYCSNKHKPSQHFAARFSAKEAFLKALGTGIGSGFCLKDVVVLNKDSGEPYLTYCNQVNRVVIEKKLKAFVSLSHSLEYSIAQVILEHDLT</sequence>
<dbReference type="InterPro" id="IPR002582">
    <property type="entry name" value="ACPS"/>
</dbReference>
<dbReference type="GO" id="GO:0000287">
    <property type="term" value="F:magnesium ion binding"/>
    <property type="evidence" value="ECO:0007669"/>
    <property type="project" value="UniProtKB-UniRule"/>
</dbReference>
<dbReference type="Pfam" id="PF01648">
    <property type="entry name" value="ACPS"/>
    <property type="match status" value="1"/>
</dbReference>
<keyword evidence="3 8" id="KW-0479">Metal-binding</keyword>
<feature type="binding site" evidence="8">
    <location>
        <position position="53"/>
    </location>
    <ligand>
        <name>Mg(2+)</name>
        <dbReference type="ChEBI" id="CHEBI:18420"/>
    </ligand>
</feature>
<dbReference type="EMBL" id="JOTN01000013">
    <property type="protein sequence ID" value="KEK18546.1"/>
    <property type="molecule type" value="Genomic_DNA"/>
</dbReference>
<proteinExistence type="inferred from homology"/>
<evidence type="ECO:0000256" key="6">
    <source>
        <dbReference type="ARBA" id="ARBA00023098"/>
    </source>
</evidence>
<organism evidence="10 11">
    <name type="scientific">Bacillus manliponensis</name>
    <dbReference type="NCBI Taxonomy" id="574376"/>
    <lineage>
        <taxon>Bacteria</taxon>
        <taxon>Bacillati</taxon>
        <taxon>Bacillota</taxon>
        <taxon>Bacilli</taxon>
        <taxon>Bacillales</taxon>
        <taxon>Bacillaceae</taxon>
        <taxon>Bacillus</taxon>
        <taxon>Bacillus cereus group</taxon>
    </lineage>
</organism>
<dbReference type="GO" id="GO:0006633">
    <property type="term" value="P:fatty acid biosynthetic process"/>
    <property type="evidence" value="ECO:0007669"/>
    <property type="project" value="UniProtKB-UniRule"/>
</dbReference>
<keyword evidence="2 8" id="KW-0808">Transferase</keyword>
<dbReference type="GO" id="GO:0008897">
    <property type="term" value="F:holo-[acyl-carrier-protein] synthase activity"/>
    <property type="evidence" value="ECO:0007669"/>
    <property type="project" value="UniProtKB-UniRule"/>
</dbReference>
<comment type="subcellular location">
    <subcellularLocation>
        <location evidence="8">Cytoplasm</location>
    </subcellularLocation>
</comment>
<feature type="domain" description="4'-phosphopantetheinyl transferase" evidence="9">
    <location>
        <begin position="1"/>
        <end position="92"/>
    </location>
</feature>
<comment type="function">
    <text evidence="8">Transfers the 4'-phosphopantetheine moiety from coenzyme A to a Ser of acyl-carrier-protein.</text>
</comment>
<dbReference type="HAMAP" id="MF_00101">
    <property type="entry name" value="AcpS"/>
    <property type="match status" value="1"/>
</dbReference>
<evidence type="ECO:0000313" key="10">
    <source>
        <dbReference type="EMBL" id="KEK18546.1"/>
    </source>
</evidence>
<keyword evidence="6 8" id="KW-0443">Lipid metabolism</keyword>
<dbReference type="Proteomes" id="UP000027822">
    <property type="component" value="Unassembled WGS sequence"/>
</dbReference>
<keyword evidence="4 8" id="KW-0276">Fatty acid metabolism</keyword>
<feature type="binding site" evidence="8">
    <location>
        <position position="4"/>
    </location>
    <ligand>
        <name>Mg(2+)</name>
        <dbReference type="ChEBI" id="CHEBI:18420"/>
    </ligand>
</feature>
<accession>A0A073JWD1</accession>
<dbReference type="NCBIfam" id="TIGR00516">
    <property type="entry name" value="acpS"/>
    <property type="match status" value="1"/>
</dbReference>
<reference evidence="10 11" key="1">
    <citation type="submission" date="2014-06" db="EMBL/GenBank/DDBJ databases">
        <title>Draft genome sequence of Bacillus manliponensis JCM 15802 (MCCC 1A00708).</title>
        <authorList>
            <person name="Lai Q."/>
            <person name="Liu Y."/>
            <person name="Shao Z."/>
        </authorList>
    </citation>
    <scope>NUCLEOTIDE SEQUENCE [LARGE SCALE GENOMIC DNA]</scope>
    <source>
        <strain evidence="10 11">JCM 15802</strain>
    </source>
</reference>
<dbReference type="GO" id="GO:0005737">
    <property type="term" value="C:cytoplasm"/>
    <property type="evidence" value="ECO:0007669"/>
    <property type="project" value="UniProtKB-SubCell"/>
</dbReference>
<evidence type="ECO:0000256" key="2">
    <source>
        <dbReference type="ARBA" id="ARBA00022679"/>
    </source>
</evidence>
<keyword evidence="1 8" id="KW-0444">Lipid biosynthesis</keyword>
<evidence type="ECO:0000256" key="4">
    <source>
        <dbReference type="ARBA" id="ARBA00022832"/>
    </source>
</evidence>
<keyword evidence="5 8" id="KW-0460">Magnesium</keyword>